<dbReference type="InterPro" id="IPR027417">
    <property type="entry name" value="P-loop_NTPase"/>
</dbReference>
<name>A0A432MQL0_9BACT</name>
<dbReference type="AlphaFoldDB" id="A0A432MQL0"/>
<proteinExistence type="predicted"/>
<feature type="region of interest" description="Disordered" evidence="1">
    <location>
        <begin position="256"/>
        <end position="276"/>
    </location>
</feature>
<sequence length="276" mass="29686">MSWLQHWDLHFDPFRPGMVRFVPCPGHEEAVARLVHCVENAEARAELRGPADLGKSAVLEEALRRLRRPARLLCPVRLPADGLALLSGVGERLGVRIPPSSSPSEAIARLLDAARVARAQGIGLVIAVDGDQLLDTPEDQRQIDRVAAVARQAGARCSVFVAGRGMIRNGGGSIAIRIDRLTRDEAARYLDRKLVAAGRSLPTFADPAVLRLHVLSEGLPGAIDRLAGLALRAAALSRAKVVETVHVEGVARELEPPGEPIGARPDVSFPRAFGRR</sequence>
<dbReference type="Proteomes" id="UP000280296">
    <property type="component" value="Unassembled WGS sequence"/>
</dbReference>
<protein>
    <recommendedName>
        <fullName evidence="4">ATP-binding protein</fullName>
    </recommendedName>
</protein>
<dbReference type="InterPro" id="IPR052026">
    <property type="entry name" value="ExeA_AAA_ATPase_DNA-bind"/>
</dbReference>
<dbReference type="RefSeq" id="WP_126723615.1">
    <property type="nucleotide sequence ID" value="NZ_RYZH01000002.1"/>
</dbReference>
<evidence type="ECO:0008006" key="4">
    <source>
        <dbReference type="Google" id="ProtNLM"/>
    </source>
</evidence>
<evidence type="ECO:0000256" key="1">
    <source>
        <dbReference type="SAM" id="MobiDB-lite"/>
    </source>
</evidence>
<reference evidence="2 3" key="1">
    <citation type="submission" date="2018-12" db="EMBL/GenBank/DDBJ databases">
        <authorList>
            <person name="Toschakov S.V."/>
        </authorList>
    </citation>
    <scope>NUCLEOTIDE SEQUENCE [LARGE SCALE GENOMIC DNA]</scope>
    <source>
        <strain evidence="2 3">GM2012</strain>
    </source>
</reference>
<dbReference type="OrthoDB" id="9783370at2"/>
<evidence type="ECO:0000313" key="2">
    <source>
        <dbReference type="EMBL" id="RUL89539.1"/>
    </source>
</evidence>
<gene>
    <name evidence="2" type="ORF">TsocGM_01850</name>
</gene>
<reference evidence="2 3" key="2">
    <citation type="submission" date="2019-01" db="EMBL/GenBank/DDBJ databases">
        <title>Tautonia sociabilis, a novel thermotolerant planctomycete of Isosphaeraceae family, isolated from a 4000 m deep subterranean habitat.</title>
        <authorList>
            <person name="Kovaleva O.L."/>
            <person name="Elcheninov A.G."/>
            <person name="Van Heerden E."/>
            <person name="Toshchakov S.V."/>
            <person name="Novikov A."/>
            <person name="Bonch-Osmolovskaya E.A."/>
            <person name="Kublanov I.V."/>
        </authorList>
    </citation>
    <scope>NUCLEOTIDE SEQUENCE [LARGE SCALE GENOMIC DNA]</scope>
    <source>
        <strain evidence="2 3">GM2012</strain>
    </source>
</reference>
<dbReference type="EMBL" id="RYZH01000002">
    <property type="protein sequence ID" value="RUL89539.1"/>
    <property type="molecule type" value="Genomic_DNA"/>
</dbReference>
<comment type="caution">
    <text evidence="2">The sequence shown here is derived from an EMBL/GenBank/DDBJ whole genome shotgun (WGS) entry which is preliminary data.</text>
</comment>
<dbReference type="PANTHER" id="PTHR35894">
    <property type="entry name" value="GENERAL SECRETION PATHWAY PROTEIN A-RELATED"/>
    <property type="match status" value="1"/>
</dbReference>
<evidence type="ECO:0000313" key="3">
    <source>
        <dbReference type="Proteomes" id="UP000280296"/>
    </source>
</evidence>
<organism evidence="2 3">
    <name type="scientific">Tautonia sociabilis</name>
    <dbReference type="NCBI Taxonomy" id="2080755"/>
    <lineage>
        <taxon>Bacteria</taxon>
        <taxon>Pseudomonadati</taxon>
        <taxon>Planctomycetota</taxon>
        <taxon>Planctomycetia</taxon>
        <taxon>Isosphaerales</taxon>
        <taxon>Isosphaeraceae</taxon>
        <taxon>Tautonia</taxon>
    </lineage>
</organism>
<keyword evidence="3" id="KW-1185">Reference proteome</keyword>
<dbReference type="PANTHER" id="PTHR35894:SF1">
    <property type="entry name" value="PHOSPHORIBULOKINASE _ URIDINE KINASE FAMILY"/>
    <property type="match status" value="1"/>
</dbReference>
<dbReference type="SUPFAM" id="SSF52540">
    <property type="entry name" value="P-loop containing nucleoside triphosphate hydrolases"/>
    <property type="match status" value="1"/>
</dbReference>
<accession>A0A432MQL0</accession>